<reference evidence="9" key="2">
    <citation type="submission" date="2008-04" db="EMBL/GenBank/DDBJ databases">
        <title>Draft genome sequence of Providencia stuartii(ATCC 25827).</title>
        <authorList>
            <person name="Sudarsanam P."/>
            <person name="Ley R."/>
            <person name="Guruge J."/>
            <person name="Turnbaugh P.J."/>
            <person name="Mahowald M."/>
            <person name="Liep D."/>
            <person name="Gordon J."/>
        </authorList>
    </citation>
    <scope>NUCLEOTIDE SEQUENCE [LARGE SCALE GENOMIC DNA]</scope>
    <source>
        <strain evidence="9">ATCC 25827</strain>
    </source>
</reference>
<evidence type="ECO:0000256" key="1">
    <source>
        <dbReference type="ARBA" id="ARBA00004442"/>
    </source>
</evidence>
<name>A0AA86Z018_PROST</name>
<gene>
    <name evidence="8" type="ORF">PROSTU_00311</name>
</gene>
<dbReference type="InterPro" id="IPR051906">
    <property type="entry name" value="TolC-like"/>
</dbReference>
<dbReference type="RefSeq" id="WP_004923810.1">
    <property type="nucleotide sequence ID" value="NZ_DS607670.1"/>
</dbReference>
<reference evidence="8 9" key="3">
    <citation type="submission" date="2008-05" db="EMBL/GenBank/DDBJ databases">
        <authorList>
            <person name="Fulton L."/>
            <person name="Clifton S."/>
            <person name="Fulton B."/>
            <person name="Xu J."/>
            <person name="Minx P."/>
            <person name="Pepin K.H."/>
            <person name="Johnson M."/>
            <person name="Thiruvilangam P."/>
            <person name="Bhonagiri V."/>
            <person name="Nash W.E."/>
            <person name="Mardis E.R."/>
            <person name="Wilson R.K."/>
        </authorList>
    </citation>
    <scope>NUCLEOTIDE SEQUENCE [LARGE SCALE GENOMIC DNA]</scope>
    <source>
        <strain evidence="8 9">ATCC 25827</strain>
    </source>
</reference>
<dbReference type="PANTHER" id="PTHR30026">
    <property type="entry name" value="OUTER MEMBRANE PROTEIN TOLC"/>
    <property type="match status" value="1"/>
</dbReference>
<dbReference type="NCBIfam" id="TIGR01844">
    <property type="entry name" value="type_I_sec_TolC"/>
    <property type="match status" value="1"/>
</dbReference>
<keyword evidence="6" id="KW-0472">Membrane</keyword>
<keyword evidence="5" id="KW-0812">Transmembrane</keyword>
<evidence type="ECO:0000256" key="4">
    <source>
        <dbReference type="ARBA" id="ARBA00022452"/>
    </source>
</evidence>
<dbReference type="InterPro" id="IPR003423">
    <property type="entry name" value="OMP_efflux"/>
</dbReference>
<dbReference type="Pfam" id="PF02321">
    <property type="entry name" value="OEP"/>
    <property type="match status" value="2"/>
</dbReference>
<dbReference type="PANTHER" id="PTHR30026:SF20">
    <property type="entry name" value="OUTER MEMBRANE PROTEIN TOLC"/>
    <property type="match status" value="1"/>
</dbReference>
<comment type="similarity">
    <text evidence="2">Belongs to the outer membrane factor (OMF) (TC 1.B.17) family.</text>
</comment>
<keyword evidence="4" id="KW-1134">Transmembrane beta strand</keyword>
<comment type="caution">
    <text evidence="8">The sequence shown here is derived from an EMBL/GenBank/DDBJ whole genome shotgun (WGS) entry which is preliminary data.</text>
</comment>
<keyword evidence="3" id="KW-0813">Transport</keyword>
<keyword evidence="7" id="KW-0998">Cell outer membrane</keyword>
<protein>
    <submittedName>
        <fullName evidence="8">Type I secretion outer membrane protein, TolC family</fullName>
    </submittedName>
</protein>
<reference evidence="9" key="1">
    <citation type="submission" date="2008-04" db="EMBL/GenBank/DDBJ databases">
        <title>Draft genome sequence of Providencia stuartii (ATCC 25827).</title>
        <authorList>
            <person name="Sudarsanam P."/>
            <person name="Ley R."/>
            <person name="Guruge J."/>
            <person name="Turnbaugh P.J."/>
            <person name="Mahowald M."/>
            <person name="Liep D."/>
            <person name="Gordon J."/>
        </authorList>
    </citation>
    <scope>NUCLEOTIDE SEQUENCE [LARGE SCALE GENOMIC DNA]</scope>
    <source>
        <strain evidence="9">ATCC 25827</strain>
    </source>
</reference>
<dbReference type="AlphaFoldDB" id="A0AA86Z018"/>
<dbReference type="SUPFAM" id="SSF56954">
    <property type="entry name" value="Outer membrane efflux proteins (OEP)"/>
    <property type="match status" value="1"/>
</dbReference>
<dbReference type="InterPro" id="IPR010130">
    <property type="entry name" value="T1SS_OMP_TolC"/>
</dbReference>
<evidence type="ECO:0000313" key="9">
    <source>
        <dbReference type="Proteomes" id="UP000004506"/>
    </source>
</evidence>
<dbReference type="GO" id="GO:0009279">
    <property type="term" value="C:cell outer membrane"/>
    <property type="evidence" value="ECO:0007669"/>
    <property type="project" value="UniProtKB-SubCell"/>
</dbReference>
<evidence type="ECO:0000256" key="2">
    <source>
        <dbReference type="ARBA" id="ARBA00007613"/>
    </source>
</evidence>
<dbReference type="Proteomes" id="UP000004506">
    <property type="component" value="Unassembled WGS sequence"/>
</dbReference>
<dbReference type="GO" id="GO:1990281">
    <property type="term" value="C:efflux pump complex"/>
    <property type="evidence" value="ECO:0007669"/>
    <property type="project" value="TreeGrafter"/>
</dbReference>
<dbReference type="Gene3D" id="1.20.1600.10">
    <property type="entry name" value="Outer membrane efflux proteins (OEP)"/>
    <property type="match status" value="1"/>
</dbReference>
<organism evidence="8 9">
    <name type="scientific">Providencia stuartii ATCC 25827</name>
    <dbReference type="NCBI Taxonomy" id="471874"/>
    <lineage>
        <taxon>Bacteria</taxon>
        <taxon>Pseudomonadati</taxon>
        <taxon>Pseudomonadota</taxon>
        <taxon>Gammaproteobacteria</taxon>
        <taxon>Enterobacterales</taxon>
        <taxon>Morganellaceae</taxon>
        <taxon>Providencia</taxon>
    </lineage>
</organism>
<dbReference type="GO" id="GO:0015562">
    <property type="term" value="F:efflux transmembrane transporter activity"/>
    <property type="evidence" value="ECO:0007669"/>
    <property type="project" value="InterPro"/>
</dbReference>
<accession>A0AA86Z018</accession>
<comment type="subcellular location">
    <subcellularLocation>
        <location evidence="1">Cell outer membrane</location>
    </subcellularLocation>
</comment>
<evidence type="ECO:0000256" key="6">
    <source>
        <dbReference type="ARBA" id="ARBA00023136"/>
    </source>
</evidence>
<evidence type="ECO:0000313" key="8">
    <source>
        <dbReference type="EMBL" id="EDU61774.1"/>
    </source>
</evidence>
<proteinExistence type="inferred from homology"/>
<dbReference type="NCBIfam" id="NF007002">
    <property type="entry name" value="PRK09465.1"/>
    <property type="match status" value="1"/>
</dbReference>
<sequence>MNRIIKLFILISSIIIGYNCNAEDLLQVYKITKDNNPTLKKTESERYQAYKKIDEERSSLLPQLKLKANSNYKNNDGTDDNKNIKNTELSLQMTQSIIDISKWKSLSIQEKHAAISDINYQISQQDLLLETAISYFNILKSIDALTYIKAHKLAVYHQLDQTTQRFNVGLTNITDVQNARANYDSIIAQEVLGYNELKNSVEVLRKISGVRYTQLAKLNINKLQLTKPDNITFLLENARIKNLSLLKARLSQEISNDKISLAKSGHLPIVTLDASTAINNTRLDKNSIESQHKINNHSGKNNAALSLNLPIYQGNTVNSQVKQAQYGFEAATEQLESDNRNVTQQVNSSYNNLLSSISSINAYKQLIISTQSSLDATEAGYQVGTRTIVDVLSATAALYQSKKNLSNAQYDYLINQLKMEYLQGSLNENSIQRINKMLGNEISIYESTMQ</sequence>
<evidence type="ECO:0000256" key="3">
    <source>
        <dbReference type="ARBA" id="ARBA00022448"/>
    </source>
</evidence>
<evidence type="ECO:0000256" key="7">
    <source>
        <dbReference type="ARBA" id="ARBA00023237"/>
    </source>
</evidence>
<dbReference type="InterPro" id="IPR058622">
    <property type="entry name" value="TolC"/>
</dbReference>
<dbReference type="EMBL" id="ABJD02000046">
    <property type="protein sequence ID" value="EDU61774.1"/>
    <property type="molecule type" value="Genomic_DNA"/>
</dbReference>
<dbReference type="GO" id="GO:0015288">
    <property type="term" value="F:porin activity"/>
    <property type="evidence" value="ECO:0007669"/>
    <property type="project" value="TreeGrafter"/>
</dbReference>
<evidence type="ECO:0000256" key="5">
    <source>
        <dbReference type="ARBA" id="ARBA00022692"/>
    </source>
</evidence>